<reference evidence="1" key="1">
    <citation type="submission" date="2023-07" db="EMBL/GenBank/DDBJ databases">
        <title>Black Yeasts Isolated from many extreme environments.</title>
        <authorList>
            <person name="Coleine C."/>
            <person name="Stajich J.E."/>
            <person name="Selbmann L."/>
        </authorList>
    </citation>
    <scope>NUCLEOTIDE SEQUENCE</scope>
    <source>
        <strain evidence="1">CCFEE 5714</strain>
    </source>
</reference>
<sequence length="171" mass="18293">MLVPPESNLPAGKHFTDVAPPGHAVILQQPKHQIAGLVGDIVATRYKLRGIPTLVVDGRMRDVVGIHDLCADGALVCWSGGLTSVGTSLEGKVWGVDVPLRIGKVEVKAGDVLVADEGEMVCCVIPRERLGEVMELLPKHKEADDGLLRDVQGGIGFKEAIGRWPGHYSNH</sequence>
<evidence type="ECO:0000313" key="1">
    <source>
        <dbReference type="EMBL" id="KAK3721712.1"/>
    </source>
</evidence>
<protein>
    <submittedName>
        <fullName evidence="1">Uncharacterized protein</fullName>
    </submittedName>
</protein>
<keyword evidence="2" id="KW-1185">Reference proteome</keyword>
<dbReference type="EMBL" id="JAUTXU010000016">
    <property type="protein sequence ID" value="KAK3721712.1"/>
    <property type="molecule type" value="Genomic_DNA"/>
</dbReference>
<evidence type="ECO:0000313" key="2">
    <source>
        <dbReference type="Proteomes" id="UP001281147"/>
    </source>
</evidence>
<proteinExistence type="predicted"/>
<name>A0ACC3NRL8_9PEZI</name>
<comment type="caution">
    <text evidence="1">The sequence shown here is derived from an EMBL/GenBank/DDBJ whole genome shotgun (WGS) entry which is preliminary data.</text>
</comment>
<dbReference type="Proteomes" id="UP001281147">
    <property type="component" value="Unassembled WGS sequence"/>
</dbReference>
<organism evidence="1 2">
    <name type="scientific">Vermiconidia calcicola</name>
    <dbReference type="NCBI Taxonomy" id="1690605"/>
    <lineage>
        <taxon>Eukaryota</taxon>
        <taxon>Fungi</taxon>
        <taxon>Dikarya</taxon>
        <taxon>Ascomycota</taxon>
        <taxon>Pezizomycotina</taxon>
        <taxon>Dothideomycetes</taxon>
        <taxon>Dothideomycetidae</taxon>
        <taxon>Mycosphaerellales</taxon>
        <taxon>Extremaceae</taxon>
        <taxon>Vermiconidia</taxon>
    </lineage>
</organism>
<accession>A0ACC3NRL8</accession>
<gene>
    <name evidence="1" type="ORF">LTR37_002877</name>
</gene>